<dbReference type="Proteomes" id="UP000199645">
    <property type="component" value="Unassembled WGS sequence"/>
</dbReference>
<protein>
    <submittedName>
        <fullName evidence="1">Uncharacterized protein</fullName>
    </submittedName>
</protein>
<organism evidence="1 2">
    <name type="scientific">Actinoplanes philippinensis</name>
    <dbReference type="NCBI Taxonomy" id="35752"/>
    <lineage>
        <taxon>Bacteria</taxon>
        <taxon>Bacillati</taxon>
        <taxon>Actinomycetota</taxon>
        <taxon>Actinomycetes</taxon>
        <taxon>Micromonosporales</taxon>
        <taxon>Micromonosporaceae</taxon>
        <taxon>Actinoplanes</taxon>
    </lineage>
</organism>
<accession>A0A1I2BBT3</accession>
<dbReference type="RefSeq" id="WP_093610284.1">
    <property type="nucleotide sequence ID" value="NZ_BOMT01000016.1"/>
</dbReference>
<evidence type="ECO:0000313" key="1">
    <source>
        <dbReference type="EMBL" id="SFE52753.1"/>
    </source>
</evidence>
<evidence type="ECO:0000313" key="2">
    <source>
        <dbReference type="Proteomes" id="UP000199645"/>
    </source>
</evidence>
<sequence>MRRRLRFAVARLLARIPGGCQQTVWLWANRRTRRPWARVQPGCRELAVRYGWCPCGTVTGPDQVELGAAMRRHPAGRARGGENR</sequence>
<dbReference type="STRING" id="35752.SAMN05421541_102187"/>
<keyword evidence="2" id="KW-1185">Reference proteome</keyword>
<reference evidence="1 2" key="1">
    <citation type="submission" date="2016-10" db="EMBL/GenBank/DDBJ databases">
        <authorList>
            <person name="de Groot N.N."/>
        </authorList>
    </citation>
    <scope>NUCLEOTIDE SEQUENCE [LARGE SCALE GENOMIC DNA]</scope>
    <source>
        <strain evidence="1 2">DSM 43019</strain>
    </source>
</reference>
<name>A0A1I2BBT3_9ACTN</name>
<gene>
    <name evidence="1" type="ORF">SAMN05421541_102187</name>
</gene>
<proteinExistence type="predicted"/>
<dbReference type="AlphaFoldDB" id="A0A1I2BBT3"/>
<dbReference type="EMBL" id="FONV01000002">
    <property type="protein sequence ID" value="SFE52753.1"/>
    <property type="molecule type" value="Genomic_DNA"/>
</dbReference>